<evidence type="ECO:0000256" key="3">
    <source>
        <dbReference type="ARBA" id="ARBA00022679"/>
    </source>
</evidence>
<feature type="domain" description="RDRP3-5 N-terminal" evidence="12">
    <location>
        <begin position="9"/>
        <end position="74"/>
    </location>
</feature>
<evidence type="ECO:0000256" key="5">
    <source>
        <dbReference type="ARBA" id="ARBA00022884"/>
    </source>
</evidence>
<dbReference type="Pfam" id="PF26253">
    <property type="entry name" value="RdRP_head"/>
    <property type="match status" value="1"/>
</dbReference>
<dbReference type="Pfam" id="PF26252">
    <property type="entry name" value="RdRP_helical"/>
    <property type="match status" value="1"/>
</dbReference>
<dbReference type="Proteomes" id="UP000657918">
    <property type="component" value="Unassembled WGS sequence"/>
</dbReference>
<keyword evidence="6 9" id="KW-0943">RNA-mediated gene silencing</keyword>
<dbReference type="InterPro" id="IPR058752">
    <property type="entry name" value="RDRP_C_head"/>
</dbReference>
<dbReference type="GO" id="GO:0031380">
    <property type="term" value="C:nuclear RNA-directed RNA polymerase complex"/>
    <property type="evidence" value="ECO:0007669"/>
    <property type="project" value="TreeGrafter"/>
</dbReference>
<feature type="compositionally biased region" description="Low complexity" evidence="10">
    <location>
        <begin position="88"/>
        <end position="102"/>
    </location>
</feature>
<evidence type="ECO:0000256" key="8">
    <source>
        <dbReference type="ARBA" id="ARBA00093763"/>
    </source>
</evidence>
<evidence type="ECO:0000313" key="15">
    <source>
        <dbReference type="EMBL" id="KAF9680617.1"/>
    </source>
</evidence>
<dbReference type="InterPro" id="IPR058751">
    <property type="entry name" value="RDRP_helical"/>
</dbReference>
<gene>
    <name evidence="15" type="ORF">SADUNF_Sadunf06G0140300</name>
</gene>
<dbReference type="InterPro" id="IPR007855">
    <property type="entry name" value="RDRP"/>
</dbReference>
<reference evidence="15 16" key="1">
    <citation type="submission" date="2020-10" db="EMBL/GenBank/DDBJ databases">
        <title>Plant Genome Project.</title>
        <authorList>
            <person name="Zhang R.-G."/>
        </authorList>
    </citation>
    <scope>NUCLEOTIDE SEQUENCE [LARGE SCALE GENOMIC DNA]</scope>
    <source>
        <strain evidence="15">FAFU-HL-1</strain>
        <tissue evidence="15">Leaf</tissue>
    </source>
</reference>
<sequence>MAEINNDSRVPLPCAVEELIAKICIEQNQRPLENNTRLTLASLGEQVAFDTLRKISGQEIRKSFDGFVVHLAKQLSPINKAASPNTHSSLSPSPQQSQNRSPITPTRLLMNSQSNSGAQSPTPLKLQVSSTMDSQRQRGSESTISKQLVALGELEFRKVFLILSYLGGKNLEEVLSADQIRGFKDLPMRELESRIWVAFGCRGDYIKEEDRVKSRVRSECDRVDCLSRTVSDYNTFFVAAAAAMLQDLDWDSGKGHIYHCHVYPDGSYRFKGPYHSKHRNILQRTLGEDNILMVNFEGVKNERDSVSSSLDDYFAKYNKILREGIHVGLRCYRFFVFKDRRKKEKKKDSTTSPVKCCFICMESVASIDNQDNILCGKTIRQARSLFMHADNLSSLSNYMARFSLILSKTMNLEVDLSYVDIKKIPDVPCQDEDGNVVYDTDGEPLIHTDGTGFISHDLALKCPKNLFKGTCLGASNIERLHVHNEVMEQYPGRHFGDPPLLIQFRLFNNGTAVKGTFLVNKKLPHQTLHIRKSMIKVDTDQKLSNTYSKNSLEIVGTSLQPKKTFLSKNLIALLSYGGVPEDFFMGILNNALEDAHGGLSKRKAALRVALNYGGMDDNIVATMIGCGIPLEEPFLQHRLSIMMKEEKKSLKGGKIPVSESFYLMGTADPTGLLKSGEVCIILDSGQVSGDVLVYRNPGLHFGDIHILKATYVSVLKDFVGNAKYAIFFPCKGPRSLADEMSGGDFDGDMFFVSRNPQLFLYSGTSYYPNLELIICTLFSLQLLEKFKQMEPWKPPTSTPNVPCKEPSEFSDEELEVELFKLFLRNRFQPSYTVGVAADSWLAMMDRLLTLGTDCSEERACVKENILRLINIYYDALDAPKKGGRRIEVPEGLKAELFPHFMEKEEKKSYRSTSILGKIYDTVKAYEDMDLSSNDVWKHPCFDDEVHESYLVKWQNLYGQYRKEMRNALNSDTRNKDKANEVIKKYKELLYEAAEFNLSKRRDEEIFEEARALYQVTYNHAESQGTVGNCSFAWRVAGLALCKLYVLKNQGETPMICSPSALKGIL</sequence>
<evidence type="ECO:0000256" key="4">
    <source>
        <dbReference type="ARBA" id="ARBA00022695"/>
    </source>
</evidence>
<feature type="region of interest" description="Disordered" evidence="10">
    <location>
        <begin position="80"/>
        <end position="142"/>
    </location>
</feature>
<dbReference type="PANTHER" id="PTHR23079:SF55">
    <property type="entry name" value="RNA-DIRECTED RNA POLYMERASE"/>
    <property type="match status" value="1"/>
</dbReference>
<evidence type="ECO:0000259" key="14">
    <source>
        <dbReference type="Pfam" id="PF26253"/>
    </source>
</evidence>
<accession>A0A835MVP1</accession>
<dbReference type="Pfam" id="PF26249">
    <property type="entry name" value="4HB_RdRP3_N"/>
    <property type="match status" value="1"/>
</dbReference>
<evidence type="ECO:0000313" key="16">
    <source>
        <dbReference type="Proteomes" id="UP000657918"/>
    </source>
</evidence>
<keyword evidence="5 9" id="KW-0694">RNA-binding</keyword>
<dbReference type="InterPro" id="IPR058697">
    <property type="entry name" value="RDRP3-5_N"/>
</dbReference>
<evidence type="ECO:0000256" key="6">
    <source>
        <dbReference type="ARBA" id="ARBA00023158"/>
    </source>
</evidence>
<evidence type="ECO:0000256" key="10">
    <source>
        <dbReference type="SAM" id="MobiDB-lite"/>
    </source>
</evidence>
<keyword evidence="2 9" id="KW-0696">RNA-directed RNA polymerase</keyword>
<evidence type="ECO:0000259" key="13">
    <source>
        <dbReference type="Pfam" id="PF26252"/>
    </source>
</evidence>
<dbReference type="AlphaFoldDB" id="A0A835MVP1"/>
<comment type="caution">
    <text evidence="15">The sequence shown here is derived from an EMBL/GenBank/DDBJ whole genome shotgun (WGS) entry which is preliminary data.</text>
</comment>
<dbReference type="PANTHER" id="PTHR23079">
    <property type="entry name" value="RNA-DEPENDENT RNA POLYMERASE"/>
    <property type="match status" value="1"/>
</dbReference>
<dbReference type="InterPro" id="IPR057596">
    <property type="entry name" value="RDRP_core"/>
</dbReference>
<feature type="domain" description="RDRP C-terminal head" evidence="14">
    <location>
        <begin position="968"/>
        <end position="1053"/>
    </location>
</feature>
<keyword evidence="3 9" id="KW-0808">Transferase</keyword>
<organism evidence="15 16">
    <name type="scientific">Salix dunnii</name>
    <dbReference type="NCBI Taxonomy" id="1413687"/>
    <lineage>
        <taxon>Eukaryota</taxon>
        <taxon>Viridiplantae</taxon>
        <taxon>Streptophyta</taxon>
        <taxon>Embryophyta</taxon>
        <taxon>Tracheophyta</taxon>
        <taxon>Spermatophyta</taxon>
        <taxon>Magnoliopsida</taxon>
        <taxon>eudicotyledons</taxon>
        <taxon>Gunneridae</taxon>
        <taxon>Pentapetalae</taxon>
        <taxon>rosids</taxon>
        <taxon>fabids</taxon>
        <taxon>Malpighiales</taxon>
        <taxon>Salicaceae</taxon>
        <taxon>Saliceae</taxon>
        <taxon>Salix</taxon>
    </lineage>
</organism>
<dbReference type="Pfam" id="PF05183">
    <property type="entry name" value="RdRP"/>
    <property type="match status" value="1"/>
</dbReference>
<feature type="compositionally biased region" description="Polar residues" evidence="10">
    <location>
        <begin position="109"/>
        <end position="134"/>
    </location>
</feature>
<evidence type="ECO:0000256" key="2">
    <source>
        <dbReference type="ARBA" id="ARBA00022484"/>
    </source>
</evidence>
<protein>
    <recommendedName>
        <fullName evidence="9">RNA-dependent RNA polymerase</fullName>
        <ecNumber evidence="9">2.7.7.48</ecNumber>
    </recommendedName>
</protein>
<proteinExistence type="inferred from homology"/>
<evidence type="ECO:0000256" key="7">
    <source>
        <dbReference type="ARBA" id="ARBA00048744"/>
    </source>
</evidence>
<feature type="domain" description="RDRP core" evidence="11">
    <location>
        <begin position="269"/>
        <end position="922"/>
    </location>
</feature>
<keyword evidence="4 9" id="KW-0548">Nucleotidyltransferase</keyword>
<dbReference type="EMBL" id="JADGMS010000006">
    <property type="protein sequence ID" value="KAF9680617.1"/>
    <property type="molecule type" value="Genomic_DNA"/>
</dbReference>
<dbReference type="OrthoDB" id="821502at2759"/>
<dbReference type="GO" id="GO:0003968">
    <property type="term" value="F:RNA-directed RNA polymerase activity"/>
    <property type="evidence" value="ECO:0007669"/>
    <property type="project" value="UniProtKB-KW"/>
</dbReference>
<dbReference type="EC" id="2.7.7.48" evidence="9"/>
<feature type="domain" description="RDRP helical" evidence="13">
    <location>
        <begin position="146"/>
        <end position="201"/>
    </location>
</feature>
<evidence type="ECO:0000256" key="1">
    <source>
        <dbReference type="ARBA" id="ARBA00005762"/>
    </source>
</evidence>
<comment type="catalytic activity">
    <reaction evidence="7 9">
        <text>RNA(n) + a ribonucleoside 5'-triphosphate = RNA(n+1) + diphosphate</text>
        <dbReference type="Rhea" id="RHEA:21248"/>
        <dbReference type="Rhea" id="RHEA-COMP:14527"/>
        <dbReference type="Rhea" id="RHEA-COMP:17342"/>
        <dbReference type="ChEBI" id="CHEBI:33019"/>
        <dbReference type="ChEBI" id="CHEBI:61557"/>
        <dbReference type="ChEBI" id="CHEBI:140395"/>
        <dbReference type="EC" id="2.7.7.48"/>
    </reaction>
</comment>
<dbReference type="GO" id="GO:0030422">
    <property type="term" value="P:siRNA processing"/>
    <property type="evidence" value="ECO:0007669"/>
    <property type="project" value="TreeGrafter"/>
</dbReference>
<dbReference type="GO" id="GO:0003723">
    <property type="term" value="F:RNA binding"/>
    <property type="evidence" value="ECO:0007669"/>
    <property type="project" value="UniProtKB-KW"/>
</dbReference>
<evidence type="ECO:0000259" key="12">
    <source>
        <dbReference type="Pfam" id="PF26249"/>
    </source>
</evidence>
<keyword evidence="16" id="KW-1185">Reference proteome</keyword>
<evidence type="ECO:0000256" key="9">
    <source>
        <dbReference type="RuleBase" id="RU363098"/>
    </source>
</evidence>
<evidence type="ECO:0000259" key="11">
    <source>
        <dbReference type="Pfam" id="PF05183"/>
    </source>
</evidence>
<name>A0A835MVP1_9ROSI</name>
<comment type="function">
    <text evidence="8 9">Probably involved in the RNA silencing pathway and required for the generation of small interfering RNAs (siRNAs).</text>
</comment>
<comment type="similarity">
    <text evidence="1 9">Belongs to the RdRP family.</text>
</comment>